<proteinExistence type="predicted"/>
<evidence type="ECO:0000313" key="4">
    <source>
        <dbReference type="Proteomes" id="UP000000707"/>
    </source>
</evidence>
<organism evidence="4">
    <name type="scientific">Candida tenuis (strain ATCC 10573 / BCRC 21748 / CBS 615 / JCM 9827 / NBRC 10315 / NRRL Y-1498 / VKM Y-70)</name>
    <name type="common">Yeast</name>
    <name type="synonym">Yamadazyma tenuis</name>
    <dbReference type="NCBI Taxonomy" id="590646"/>
    <lineage>
        <taxon>Eukaryota</taxon>
        <taxon>Fungi</taxon>
        <taxon>Dikarya</taxon>
        <taxon>Ascomycota</taxon>
        <taxon>Saccharomycotina</taxon>
        <taxon>Pichiomycetes</taxon>
        <taxon>Debaryomycetaceae</taxon>
        <taxon>Yamadazyma</taxon>
    </lineage>
</organism>
<keyword evidence="2" id="KW-0812">Transmembrane</keyword>
<dbReference type="GeneID" id="18249913"/>
<dbReference type="Proteomes" id="UP000000707">
    <property type="component" value="Unassembled WGS sequence"/>
</dbReference>
<feature type="region of interest" description="Disordered" evidence="1">
    <location>
        <begin position="332"/>
        <end position="365"/>
    </location>
</feature>
<keyword evidence="2" id="KW-1133">Transmembrane helix</keyword>
<evidence type="ECO:0000313" key="3">
    <source>
        <dbReference type="EMBL" id="EGV61955.1"/>
    </source>
</evidence>
<feature type="transmembrane region" description="Helical" evidence="2">
    <location>
        <begin position="39"/>
        <end position="56"/>
    </location>
</feature>
<dbReference type="KEGG" id="cten:18249913"/>
<accession>G3B9S2</accession>
<dbReference type="HOGENOM" id="CLU_602845_0_0_1"/>
<dbReference type="eggNOG" id="ENOG502SUIP">
    <property type="taxonomic scope" value="Eukaryota"/>
</dbReference>
<feature type="compositionally biased region" description="Polar residues" evidence="1">
    <location>
        <begin position="332"/>
        <end position="345"/>
    </location>
</feature>
<reference evidence="3 4" key="1">
    <citation type="journal article" date="2011" name="Proc. Natl. Acad. Sci. U.S.A.">
        <title>Comparative genomics of xylose-fermenting fungi for enhanced biofuel production.</title>
        <authorList>
            <person name="Wohlbach D.J."/>
            <person name="Kuo A."/>
            <person name="Sato T.K."/>
            <person name="Potts K.M."/>
            <person name="Salamov A.A."/>
            <person name="LaButti K.M."/>
            <person name="Sun H."/>
            <person name="Clum A."/>
            <person name="Pangilinan J.L."/>
            <person name="Lindquist E.A."/>
            <person name="Lucas S."/>
            <person name="Lapidus A."/>
            <person name="Jin M."/>
            <person name="Gunawan C."/>
            <person name="Balan V."/>
            <person name="Dale B.E."/>
            <person name="Jeffries T.W."/>
            <person name="Zinkel R."/>
            <person name="Barry K.W."/>
            <person name="Grigoriev I.V."/>
            <person name="Gasch A.P."/>
        </authorList>
    </citation>
    <scope>NUCLEOTIDE SEQUENCE [LARGE SCALE GENOMIC DNA]</scope>
    <source>
        <strain evidence="4">ATCC 10573 / BCRC 21748 / CBS 615 / JCM 9827 / NBRC 10315 / NRRL Y-1498 / VKM Y-70</strain>
    </source>
</reference>
<gene>
    <name evidence="3" type="ORF">CANTEDRAFT_135884</name>
</gene>
<feature type="transmembrane region" description="Helical" evidence="2">
    <location>
        <begin position="148"/>
        <end position="169"/>
    </location>
</feature>
<protein>
    <submittedName>
        <fullName evidence="3">Uncharacterized protein</fullName>
    </submittedName>
</protein>
<dbReference type="AlphaFoldDB" id="G3B9S2"/>
<keyword evidence="2" id="KW-0472">Membrane</keyword>
<dbReference type="OrthoDB" id="4016002at2759"/>
<name>G3B9S2_CANTC</name>
<keyword evidence="4" id="KW-1185">Reference proteome</keyword>
<sequence>MNTGLHLQFFGQNTSSHRLQLLNAQKYLQPQSQMYRPNSWIAFTAVIVAVWCLYISQTQNRTPHNNLIASSVFNKIVQCTDLLDGVYCLIENKRSLKAEIQLDSPQAQAQWETCLDIIGNTSDINLLLNIQSCYHTSVLSDKSSSPSISAFAVIISVILQILVGAHVIFDVLASQKNANDQGQAITAVSRRVDKCNEEIESLSSTTKQLQTDQYSNVRNIQGRLTKGGDIRQDIDILKQSYVLLAADVNNIKVAFLANVGSRVYDECTNENLDDWRRDQDRDRSLEYLQNTKLQSATPLPENSPKFYFVPDCSPHPQGSKDVLVPDLNSTIQNKENQPHYNSGIKSNGEVKEKNHTHPKLPHGVDKVNFDILTPEGRETLKTFIENKSQVNQKIRYRDLAYFKNGQRLKRIMVPNRGWVSGSKLQKEGEKYGSDSYVLGTTAHWIPQNKNFTSVEEE</sequence>
<evidence type="ECO:0000256" key="1">
    <source>
        <dbReference type="SAM" id="MobiDB-lite"/>
    </source>
</evidence>
<dbReference type="EMBL" id="GL996527">
    <property type="protein sequence ID" value="EGV61955.1"/>
    <property type="molecule type" value="Genomic_DNA"/>
</dbReference>
<evidence type="ECO:0000256" key="2">
    <source>
        <dbReference type="SAM" id="Phobius"/>
    </source>
</evidence>